<dbReference type="EMBL" id="BJVI01000040">
    <property type="protein sequence ID" value="GEL19575.1"/>
    <property type="molecule type" value="Genomic_DNA"/>
</dbReference>
<dbReference type="SUPFAM" id="SSF46689">
    <property type="entry name" value="Homeodomain-like"/>
    <property type="match status" value="1"/>
</dbReference>
<reference evidence="1 2" key="1">
    <citation type="submission" date="2019-07" db="EMBL/GenBank/DDBJ databases">
        <title>Whole genome shotgun sequence of Pseudonocardia asaccharolytica NBRC 16224.</title>
        <authorList>
            <person name="Hosoyama A."/>
            <person name="Uohara A."/>
            <person name="Ohji S."/>
            <person name="Ichikawa N."/>
        </authorList>
    </citation>
    <scope>NUCLEOTIDE SEQUENCE [LARGE SCALE GENOMIC DNA]</scope>
    <source>
        <strain evidence="1 2">NBRC 16224</strain>
    </source>
</reference>
<dbReference type="OrthoDB" id="200074at2"/>
<sequence length="76" mass="8302">MTFDRITVDPDLMGGVPTIRGMRIPVATVVSMVADGMTVDEICEDLPDLTPEDVAEALRYAAESVRERQLPLRPSA</sequence>
<protein>
    <recommendedName>
        <fullName evidence="3">DUF433 domain-containing protein</fullName>
    </recommendedName>
</protein>
<evidence type="ECO:0000313" key="2">
    <source>
        <dbReference type="Proteomes" id="UP000321328"/>
    </source>
</evidence>
<evidence type="ECO:0000313" key="1">
    <source>
        <dbReference type="EMBL" id="GEL19575.1"/>
    </source>
</evidence>
<dbReference type="Proteomes" id="UP000321328">
    <property type="component" value="Unassembled WGS sequence"/>
</dbReference>
<dbReference type="PANTHER" id="PTHR34849">
    <property type="entry name" value="SSL5025 PROTEIN"/>
    <property type="match status" value="1"/>
</dbReference>
<dbReference type="Gene3D" id="1.10.10.10">
    <property type="entry name" value="Winged helix-like DNA-binding domain superfamily/Winged helix DNA-binding domain"/>
    <property type="match status" value="1"/>
</dbReference>
<accession>A0A511D472</accession>
<dbReference type="InterPro" id="IPR007367">
    <property type="entry name" value="DUF433"/>
</dbReference>
<dbReference type="InterPro" id="IPR036388">
    <property type="entry name" value="WH-like_DNA-bd_sf"/>
</dbReference>
<organism evidence="1 2">
    <name type="scientific">Pseudonocardia asaccharolytica DSM 44247 = NBRC 16224</name>
    <dbReference type="NCBI Taxonomy" id="1123024"/>
    <lineage>
        <taxon>Bacteria</taxon>
        <taxon>Bacillati</taxon>
        <taxon>Actinomycetota</taxon>
        <taxon>Actinomycetes</taxon>
        <taxon>Pseudonocardiales</taxon>
        <taxon>Pseudonocardiaceae</taxon>
        <taxon>Pseudonocardia</taxon>
    </lineage>
</organism>
<dbReference type="InterPro" id="IPR009057">
    <property type="entry name" value="Homeodomain-like_sf"/>
</dbReference>
<comment type="caution">
    <text evidence="1">The sequence shown here is derived from an EMBL/GenBank/DDBJ whole genome shotgun (WGS) entry which is preliminary data.</text>
</comment>
<dbReference type="STRING" id="1123024.GCA_000423625_00812"/>
<dbReference type="PANTHER" id="PTHR34849:SF3">
    <property type="entry name" value="SSR2962 PROTEIN"/>
    <property type="match status" value="1"/>
</dbReference>
<dbReference type="AlphaFoldDB" id="A0A511D472"/>
<dbReference type="RefSeq" id="WP_028928960.1">
    <property type="nucleotide sequence ID" value="NZ_AUII01000003.1"/>
</dbReference>
<gene>
    <name evidence="1" type="ORF">PA7_34120</name>
</gene>
<proteinExistence type="predicted"/>
<name>A0A511D472_9PSEU</name>
<keyword evidence="2" id="KW-1185">Reference proteome</keyword>
<dbReference type="Pfam" id="PF04255">
    <property type="entry name" value="DUF433"/>
    <property type="match status" value="1"/>
</dbReference>
<evidence type="ECO:0008006" key="3">
    <source>
        <dbReference type="Google" id="ProtNLM"/>
    </source>
</evidence>